<gene>
    <name evidence="6" type="ORF">SAMN05443549_102412</name>
</gene>
<keyword evidence="2 4" id="KW-1133">Transmembrane helix</keyword>
<feature type="transmembrane region" description="Helical" evidence="4">
    <location>
        <begin position="247"/>
        <end position="265"/>
    </location>
</feature>
<feature type="transmembrane region" description="Helical" evidence="4">
    <location>
        <begin position="136"/>
        <end position="158"/>
    </location>
</feature>
<dbReference type="PROSITE" id="PS50850">
    <property type="entry name" value="MFS"/>
    <property type="match status" value="1"/>
</dbReference>
<dbReference type="PANTHER" id="PTHR11360:SF317">
    <property type="entry name" value="MAJOR FACILITATOR SUPERFAMILY (MFS) PROFILE DOMAIN-CONTAINING PROTEIN-RELATED"/>
    <property type="match status" value="1"/>
</dbReference>
<feature type="transmembrane region" description="Helical" evidence="4">
    <location>
        <begin position="98"/>
        <end position="124"/>
    </location>
</feature>
<keyword evidence="7" id="KW-1185">Reference proteome</keyword>
<evidence type="ECO:0000256" key="4">
    <source>
        <dbReference type="SAM" id="Phobius"/>
    </source>
</evidence>
<dbReference type="InterPro" id="IPR011701">
    <property type="entry name" value="MFS"/>
</dbReference>
<dbReference type="GO" id="GO:0022857">
    <property type="term" value="F:transmembrane transporter activity"/>
    <property type="evidence" value="ECO:0007669"/>
    <property type="project" value="InterPro"/>
</dbReference>
<dbReference type="SUPFAM" id="SSF103473">
    <property type="entry name" value="MFS general substrate transporter"/>
    <property type="match status" value="1"/>
</dbReference>
<dbReference type="STRING" id="468056.SAMN05443549_102412"/>
<evidence type="ECO:0000313" key="7">
    <source>
        <dbReference type="Proteomes" id="UP000184516"/>
    </source>
</evidence>
<feature type="transmembrane region" description="Helical" evidence="4">
    <location>
        <begin position="304"/>
        <end position="324"/>
    </location>
</feature>
<feature type="transmembrane region" description="Helical" evidence="4">
    <location>
        <begin position="73"/>
        <end position="92"/>
    </location>
</feature>
<proteinExistence type="predicted"/>
<feature type="domain" description="Major facilitator superfamily (MFS) profile" evidence="5">
    <location>
        <begin position="4"/>
        <end position="386"/>
    </location>
</feature>
<feature type="transmembrane region" description="Helical" evidence="4">
    <location>
        <begin position="7"/>
        <end position="25"/>
    </location>
</feature>
<keyword evidence="3 4" id="KW-0472">Membrane</keyword>
<evidence type="ECO:0000259" key="5">
    <source>
        <dbReference type="PROSITE" id="PS50850"/>
    </source>
</evidence>
<dbReference type="EMBL" id="FQWB01000002">
    <property type="protein sequence ID" value="SHG20310.1"/>
    <property type="molecule type" value="Genomic_DNA"/>
</dbReference>
<evidence type="ECO:0000313" key="6">
    <source>
        <dbReference type="EMBL" id="SHG20310.1"/>
    </source>
</evidence>
<sequence>MKKNKYLIVLAGMIMQLSIGSIYAYSKWIEPLAKELNWDAHDTKTGFSLAICFLGLTAAFMGKFAQKVGPTKAGLLATVFLTVGLLGSAFAVNIGSIYLFYLTFGVLQGIGLGFGYVVPVYTVVKWFPDKPGLASGIIIMSFALGSLLASFLISPLIASMGLSGAFSTLGIAYGICMLLSALYLANPAIVEAKHHAHVDLTPKEIITDKRFIALWLLLFLNVCGGIAIISKAAVLGQEVVGMSAEQATMFVAIIGLFNGIGRLFWSSISDKIGCWTTFMLFIGINAVCFALMPSFSSNNTSFQILTYVIIAGYGAGFATMPSFVKSIFGTENYGQVLGYTLTAWSAAAFVGPLLLGLSTEITIFYLFSILLVVALVVGFWLKGLLEKQLVVA</sequence>
<dbReference type="CDD" id="cd17353">
    <property type="entry name" value="MFS_OFA_like"/>
    <property type="match status" value="1"/>
</dbReference>
<dbReference type="RefSeq" id="WP_073369459.1">
    <property type="nucleotide sequence ID" value="NZ_FQWB01000002.1"/>
</dbReference>
<dbReference type="Gene3D" id="1.20.1250.20">
    <property type="entry name" value="MFS general substrate transporter like domains"/>
    <property type="match status" value="2"/>
</dbReference>
<feature type="transmembrane region" description="Helical" evidence="4">
    <location>
        <begin position="272"/>
        <end position="292"/>
    </location>
</feature>
<evidence type="ECO:0000256" key="2">
    <source>
        <dbReference type="ARBA" id="ARBA00022989"/>
    </source>
</evidence>
<protein>
    <submittedName>
        <fullName evidence="6">MFS transporter, OFA family, oxalate/formate antiporter</fullName>
    </submittedName>
</protein>
<dbReference type="Proteomes" id="UP000184516">
    <property type="component" value="Unassembled WGS sequence"/>
</dbReference>
<feature type="transmembrane region" description="Helical" evidence="4">
    <location>
        <begin position="170"/>
        <end position="190"/>
    </location>
</feature>
<dbReference type="OrthoDB" id="9793415at2"/>
<dbReference type="InterPro" id="IPR036259">
    <property type="entry name" value="MFS_trans_sf"/>
</dbReference>
<dbReference type="Pfam" id="PF07690">
    <property type="entry name" value="MFS_1"/>
    <property type="match status" value="1"/>
</dbReference>
<evidence type="ECO:0000256" key="3">
    <source>
        <dbReference type="ARBA" id="ARBA00023136"/>
    </source>
</evidence>
<dbReference type="InterPro" id="IPR020846">
    <property type="entry name" value="MFS_dom"/>
</dbReference>
<feature type="transmembrane region" description="Helical" evidence="4">
    <location>
        <begin position="211"/>
        <end position="235"/>
    </location>
</feature>
<feature type="transmembrane region" description="Helical" evidence="4">
    <location>
        <begin position="336"/>
        <end position="357"/>
    </location>
</feature>
<dbReference type="InterPro" id="IPR050327">
    <property type="entry name" value="Proton-linked_MCT"/>
</dbReference>
<feature type="transmembrane region" description="Helical" evidence="4">
    <location>
        <begin position="45"/>
        <end position="61"/>
    </location>
</feature>
<accession>A0A1M5HWJ5</accession>
<dbReference type="PANTHER" id="PTHR11360">
    <property type="entry name" value="MONOCARBOXYLATE TRANSPORTER"/>
    <property type="match status" value="1"/>
</dbReference>
<name>A0A1M5HWJ5_9FLAO</name>
<dbReference type="AlphaFoldDB" id="A0A1M5HWJ5"/>
<feature type="transmembrane region" description="Helical" evidence="4">
    <location>
        <begin position="363"/>
        <end position="381"/>
    </location>
</feature>
<organism evidence="6 7">
    <name type="scientific">Flavobacterium fluvii</name>
    <dbReference type="NCBI Taxonomy" id="468056"/>
    <lineage>
        <taxon>Bacteria</taxon>
        <taxon>Pseudomonadati</taxon>
        <taxon>Bacteroidota</taxon>
        <taxon>Flavobacteriia</taxon>
        <taxon>Flavobacteriales</taxon>
        <taxon>Flavobacteriaceae</taxon>
        <taxon>Flavobacterium</taxon>
    </lineage>
</organism>
<keyword evidence="1 4" id="KW-0812">Transmembrane</keyword>
<evidence type="ECO:0000256" key="1">
    <source>
        <dbReference type="ARBA" id="ARBA00022692"/>
    </source>
</evidence>
<reference evidence="7" key="1">
    <citation type="submission" date="2016-11" db="EMBL/GenBank/DDBJ databases">
        <authorList>
            <person name="Varghese N."/>
            <person name="Submissions S."/>
        </authorList>
    </citation>
    <scope>NUCLEOTIDE SEQUENCE [LARGE SCALE GENOMIC DNA]</scope>
    <source>
        <strain evidence="7">DSM 19978</strain>
    </source>
</reference>